<feature type="compositionally biased region" description="Polar residues" evidence="1">
    <location>
        <begin position="117"/>
        <end position="136"/>
    </location>
</feature>
<dbReference type="Proteomes" id="UP000887116">
    <property type="component" value="Unassembled WGS sequence"/>
</dbReference>
<sequence length="145" mass="16699">MTYLCMKGSKFSSEKNAGAGIYLELFAFLGKNATTFRWRSTGHQYAAKPLNIRDKYFKKAVILSDSISAIQAIISFKIPDSRRIEDCRKDLKQLEESGKEELHGSWFTLEFMDSQKRNQNSTSTKQRNISHSNINNSKEKKDSQY</sequence>
<feature type="region of interest" description="Disordered" evidence="1">
    <location>
        <begin position="117"/>
        <end position="145"/>
    </location>
</feature>
<gene>
    <name evidence="2" type="ORF">TNCT_598231</name>
</gene>
<dbReference type="EMBL" id="BMAO01021023">
    <property type="protein sequence ID" value="GFQ71365.1"/>
    <property type="molecule type" value="Genomic_DNA"/>
</dbReference>
<dbReference type="AlphaFoldDB" id="A0A8X6F514"/>
<evidence type="ECO:0000313" key="2">
    <source>
        <dbReference type="EMBL" id="GFQ71365.1"/>
    </source>
</evidence>
<proteinExistence type="predicted"/>
<comment type="caution">
    <text evidence="2">The sequence shown here is derived from an EMBL/GenBank/DDBJ whole genome shotgun (WGS) entry which is preliminary data.</text>
</comment>
<organism evidence="2 3">
    <name type="scientific">Trichonephila clavata</name>
    <name type="common">Joro spider</name>
    <name type="synonym">Nephila clavata</name>
    <dbReference type="NCBI Taxonomy" id="2740835"/>
    <lineage>
        <taxon>Eukaryota</taxon>
        <taxon>Metazoa</taxon>
        <taxon>Ecdysozoa</taxon>
        <taxon>Arthropoda</taxon>
        <taxon>Chelicerata</taxon>
        <taxon>Arachnida</taxon>
        <taxon>Araneae</taxon>
        <taxon>Araneomorphae</taxon>
        <taxon>Entelegynae</taxon>
        <taxon>Araneoidea</taxon>
        <taxon>Nephilidae</taxon>
        <taxon>Trichonephila</taxon>
    </lineage>
</organism>
<reference evidence="2" key="1">
    <citation type="submission" date="2020-07" db="EMBL/GenBank/DDBJ databases">
        <title>Multicomponent nature underlies the extraordinary mechanical properties of spider dragline silk.</title>
        <authorList>
            <person name="Kono N."/>
            <person name="Nakamura H."/>
            <person name="Mori M."/>
            <person name="Yoshida Y."/>
            <person name="Ohtoshi R."/>
            <person name="Malay A.D."/>
            <person name="Moran D.A.P."/>
            <person name="Tomita M."/>
            <person name="Numata K."/>
            <person name="Arakawa K."/>
        </authorList>
    </citation>
    <scope>NUCLEOTIDE SEQUENCE</scope>
</reference>
<accession>A0A8X6F514</accession>
<protein>
    <submittedName>
        <fullName evidence="2">Uncharacterized protein</fullName>
    </submittedName>
</protein>
<evidence type="ECO:0000313" key="3">
    <source>
        <dbReference type="Proteomes" id="UP000887116"/>
    </source>
</evidence>
<keyword evidence="3" id="KW-1185">Reference proteome</keyword>
<name>A0A8X6F514_TRICU</name>
<evidence type="ECO:0000256" key="1">
    <source>
        <dbReference type="SAM" id="MobiDB-lite"/>
    </source>
</evidence>